<feature type="signal peptide" evidence="4">
    <location>
        <begin position="1"/>
        <end position="26"/>
    </location>
</feature>
<organism evidence="6 7">
    <name type="scientific">Linnemannia exigua</name>
    <dbReference type="NCBI Taxonomy" id="604196"/>
    <lineage>
        <taxon>Eukaryota</taxon>
        <taxon>Fungi</taxon>
        <taxon>Fungi incertae sedis</taxon>
        <taxon>Mucoromycota</taxon>
        <taxon>Mortierellomycotina</taxon>
        <taxon>Mortierellomycetes</taxon>
        <taxon>Mortierellales</taxon>
        <taxon>Mortierellaceae</taxon>
        <taxon>Linnemannia</taxon>
    </lineage>
</organism>
<dbReference type="GO" id="GO:0005509">
    <property type="term" value="F:calcium ion binding"/>
    <property type="evidence" value="ECO:0007669"/>
    <property type="project" value="InterPro"/>
</dbReference>
<feature type="chain" id="PRO_5042292598" description="EF-hand domain-containing protein" evidence="4">
    <location>
        <begin position="27"/>
        <end position="142"/>
    </location>
</feature>
<dbReference type="PROSITE" id="PS00018">
    <property type="entry name" value="EF_HAND_1"/>
    <property type="match status" value="2"/>
</dbReference>
<feature type="domain" description="EF-hand" evidence="5">
    <location>
        <begin position="60"/>
        <end position="95"/>
    </location>
</feature>
<evidence type="ECO:0000259" key="5">
    <source>
        <dbReference type="PROSITE" id="PS50222"/>
    </source>
</evidence>
<keyword evidence="1 4" id="KW-0732">Signal</keyword>
<keyword evidence="3" id="KW-0106">Calcium</keyword>
<evidence type="ECO:0000256" key="2">
    <source>
        <dbReference type="ARBA" id="ARBA00022737"/>
    </source>
</evidence>
<dbReference type="PROSITE" id="PS50222">
    <property type="entry name" value="EF_HAND_2"/>
    <property type="match status" value="1"/>
</dbReference>
<accession>A0AAD4DEH5</accession>
<name>A0AAD4DEH5_9FUNG</name>
<dbReference type="InterPro" id="IPR052110">
    <property type="entry name" value="MCFD2-like"/>
</dbReference>
<dbReference type="CDD" id="cd00051">
    <property type="entry name" value="EFh"/>
    <property type="match status" value="1"/>
</dbReference>
<dbReference type="EMBL" id="JAAAIL010000413">
    <property type="protein sequence ID" value="KAG0276019.1"/>
    <property type="molecule type" value="Genomic_DNA"/>
</dbReference>
<sequence length="142" mass="15909">MLKKSIAFACSALVLLLAVATTSVLADMPETDSEHSNYGDTAKAKEFAKEHMGEKGKNLTEKEELMMLFTLHDTNKDGHLDGIELRAAFSDYNDQHTPNSQSTVTLQQMNDMIDHVILEDDINNDGKISLEEYMISQKYHEG</sequence>
<dbReference type="AlphaFoldDB" id="A0AAD4DEH5"/>
<dbReference type="InterPro" id="IPR011992">
    <property type="entry name" value="EF-hand-dom_pair"/>
</dbReference>
<gene>
    <name evidence="6" type="ORF">BGZ95_008118</name>
</gene>
<evidence type="ECO:0000256" key="4">
    <source>
        <dbReference type="SAM" id="SignalP"/>
    </source>
</evidence>
<keyword evidence="2" id="KW-0677">Repeat</keyword>
<proteinExistence type="predicted"/>
<dbReference type="Pfam" id="PF13499">
    <property type="entry name" value="EF-hand_7"/>
    <property type="match status" value="1"/>
</dbReference>
<evidence type="ECO:0000313" key="7">
    <source>
        <dbReference type="Proteomes" id="UP001194580"/>
    </source>
</evidence>
<dbReference type="Gene3D" id="1.10.238.10">
    <property type="entry name" value="EF-hand"/>
    <property type="match status" value="1"/>
</dbReference>
<comment type="caution">
    <text evidence="6">The sequence shown here is derived from an EMBL/GenBank/DDBJ whole genome shotgun (WGS) entry which is preliminary data.</text>
</comment>
<dbReference type="PANTHER" id="PTHR23104">
    <property type="entry name" value="MULTIPLE COAGULATION FACTOR DEFICIENCY PROTEIN 2 NEURAL STEM CELL DERIVED NEURONAL SURVIVAL PROTEIN"/>
    <property type="match status" value="1"/>
</dbReference>
<evidence type="ECO:0000313" key="6">
    <source>
        <dbReference type="EMBL" id="KAG0276019.1"/>
    </source>
</evidence>
<dbReference type="InterPro" id="IPR002048">
    <property type="entry name" value="EF_hand_dom"/>
</dbReference>
<dbReference type="PANTHER" id="PTHR23104:SF1">
    <property type="entry name" value="EF-HAND DOMAIN-CONTAINING PROTEIN"/>
    <property type="match status" value="1"/>
</dbReference>
<reference evidence="6" key="1">
    <citation type="journal article" date="2020" name="Fungal Divers.">
        <title>Resolving the Mortierellaceae phylogeny through synthesis of multi-gene phylogenetics and phylogenomics.</title>
        <authorList>
            <person name="Vandepol N."/>
            <person name="Liber J."/>
            <person name="Desiro A."/>
            <person name="Na H."/>
            <person name="Kennedy M."/>
            <person name="Barry K."/>
            <person name="Grigoriev I.V."/>
            <person name="Miller A.N."/>
            <person name="O'Donnell K."/>
            <person name="Stajich J.E."/>
            <person name="Bonito G."/>
        </authorList>
    </citation>
    <scope>NUCLEOTIDE SEQUENCE</scope>
    <source>
        <strain evidence="6">NRRL 28262</strain>
    </source>
</reference>
<evidence type="ECO:0000256" key="3">
    <source>
        <dbReference type="ARBA" id="ARBA00022837"/>
    </source>
</evidence>
<keyword evidence="7" id="KW-1185">Reference proteome</keyword>
<evidence type="ECO:0000256" key="1">
    <source>
        <dbReference type="ARBA" id="ARBA00022729"/>
    </source>
</evidence>
<dbReference type="SUPFAM" id="SSF47473">
    <property type="entry name" value="EF-hand"/>
    <property type="match status" value="1"/>
</dbReference>
<dbReference type="InterPro" id="IPR018247">
    <property type="entry name" value="EF_Hand_1_Ca_BS"/>
</dbReference>
<protein>
    <recommendedName>
        <fullName evidence="5">EF-hand domain-containing protein</fullName>
    </recommendedName>
</protein>
<dbReference type="Proteomes" id="UP001194580">
    <property type="component" value="Unassembled WGS sequence"/>
</dbReference>